<gene>
    <name evidence="1" type="ORF">C7S18_00120</name>
</gene>
<reference evidence="1 2" key="1">
    <citation type="submission" date="2018-03" db="EMBL/GenBank/DDBJ databases">
        <title>Ahniella affigens gen. nov., sp. nov., a gammaproteobacterium isolated from sandy soil near a stream.</title>
        <authorList>
            <person name="Ko Y."/>
            <person name="Kim J.-H."/>
        </authorList>
    </citation>
    <scope>NUCLEOTIDE SEQUENCE [LARGE SCALE GENOMIC DNA]</scope>
    <source>
        <strain evidence="1 2">D13</strain>
    </source>
</reference>
<dbReference type="EMBL" id="CP027860">
    <property type="protein sequence ID" value="AVP95694.1"/>
    <property type="molecule type" value="Genomic_DNA"/>
</dbReference>
<keyword evidence="2" id="KW-1185">Reference proteome</keyword>
<evidence type="ECO:0000313" key="2">
    <source>
        <dbReference type="Proteomes" id="UP000241074"/>
    </source>
</evidence>
<accession>A0A2P1PLH6</accession>
<dbReference type="AlphaFoldDB" id="A0A2P1PLH6"/>
<proteinExistence type="predicted"/>
<evidence type="ECO:0000313" key="1">
    <source>
        <dbReference type="EMBL" id="AVP95694.1"/>
    </source>
</evidence>
<sequence>MKASLNIEQLDGLLAEACSKINCAAGDAAGVGAENDARFKRILADALVRVWNARAIIHGLRPDLKPQFALEAETDPASHEAYMHACILAHQLATDGNSVNAAEALIGFANSTTSSYFAAAAREKAASYSGEV</sequence>
<organism evidence="1 2">
    <name type="scientific">Ahniella affigens</name>
    <dbReference type="NCBI Taxonomy" id="2021234"/>
    <lineage>
        <taxon>Bacteria</taxon>
        <taxon>Pseudomonadati</taxon>
        <taxon>Pseudomonadota</taxon>
        <taxon>Gammaproteobacteria</taxon>
        <taxon>Lysobacterales</taxon>
        <taxon>Rhodanobacteraceae</taxon>
        <taxon>Ahniella</taxon>
    </lineage>
</organism>
<reference evidence="1 2" key="2">
    <citation type="submission" date="2018-03" db="EMBL/GenBank/DDBJ databases">
        <authorList>
            <person name="Keele B.F."/>
        </authorList>
    </citation>
    <scope>NUCLEOTIDE SEQUENCE [LARGE SCALE GENOMIC DNA]</scope>
    <source>
        <strain evidence="1 2">D13</strain>
    </source>
</reference>
<name>A0A2P1PLH6_9GAMM</name>
<protein>
    <submittedName>
        <fullName evidence="1">Uncharacterized protein</fullName>
    </submittedName>
</protein>
<dbReference type="RefSeq" id="WP_106889623.1">
    <property type="nucleotide sequence ID" value="NZ_CP027860.1"/>
</dbReference>
<dbReference type="Proteomes" id="UP000241074">
    <property type="component" value="Chromosome"/>
</dbReference>
<dbReference type="KEGG" id="xba:C7S18_00120"/>